<dbReference type="EMBL" id="VEVO01000001">
    <property type="protein sequence ID" value="KAF0046917.1"/>
    <property type="molecule type" value="Genomic_DNA"/>
</dbReference>
<evidence type="ECO:0000313" key="2">
    <source>
        <dbReference type="EMBL" id="KAF0046917.1"/>
    </source>
</evidence>
<name>A0A6A4TJE1_SCOMX</name>
<evidence type="ECO:0000313" key="3">
    <source>
        <dbReference type="Proteomes" id="UP000438429"/>
    </source>
</evidence>
<organism evidence="2 3">
    <name type="scientific">Scophthalmus maximus</name>
    <name type="common">Turbot</name>
    <name type="synonym">Psetta maxima</name>
    <dbReference type="NCBI Taxonomy" id="52904"/>
    <lineage>
        <taxon>Eukaryota</taxon>
        <taxon>Metazoa</taxon>
        <taxon>Chordata</taxon>
        <taxon>Craniata</taxon>
        <taxon>Vertebrata</taxon>
        <taxon>Euteleostomi</taxon>
        <taxon>Actinopterygii</taxon>
        <taxon>Neopterygii</taxon>
        <taxon>Teleostei</taxon>
        <taxon>Neoteleostei</taxon>
        <taxon>Acanthomorphata</taxon>
        <taxon>Carangaria</taxon>
        <taxon>Pleuronectiformes</taxon>
        <taxon>Pleuronectoidei</taxon>
        <taxon>Scophthalmidae</taxon>
        <taxon>Scophthalmus</taxon>
    </lineage>
</organism>
<sequence>MAPRAFTGVAHSLWSKIFLFVVKKTQKLINSRQRHIVNCLLVKYLFEKVPFVSKLLVDLGSSNVIKPVTYEPSSNRICTPFSSCEHMTHDNVNCGQAVSRVNWRPRRTASKPSAFCVSSTSCTRRAVCVLSTVVGILNDRSDNSPMTSCSNRLSSGDFCSSGRKYPSAYLSGPRVLHPDKLLTLIWLSRSVKSRCTANTSEDVDYAGPLEHSPQGFNRLRFDVWLDGETYERGRETRGSKRIKQQASTQEAELNISNEHFNYLSSPEKYSVKRLNNSKPFLNEDDLSISLLLIMWADDLQLPGEFHFEPSHGSDPAVSQTIINGEYDFFLLQCLWSGPEGRVQRRKSAHRHPARSLPEQPVDTGERPRTWSSTWDTGGTSPCESSVGVSFVIEILNAERHVLDLVNCIVQLINKCNRADVLICGASDELPFFVFRGSVLIKQITLGCVLKYGGRRSDFNLSPADLRRGAGGVSQNIVPSVMCRFPQLLWRTEVGDFRRDERGGAMGKPDLVR</sequence>
<accession>A0A6A4TJE1</accession>
<feature type="compositionally biased region" description="Low complexity" evidence="1">
    <location>
        <begin position="369"/>
        <end position="378"/>
    </location>
</feature>
<feature type="region of interest" description="Disordered" evidence="1">
    <location>
        <begin position="344"/>
        <end position="378"/>
    </location>
</feature>
<protein>
    <submittedName>
        <fullName evidence="2">Uncharacterized protein</fullName>
    </submittedName>
</protein>
<reference evidence="2 3" key="1">
    <citation type="submission" date="2019-06" db="EMBL/GenBank/DDBJ databases">
        <title>Draft genomes of female and male turbot (Scophthalmus maximus).</title>
        <authorList>
            <person name="Xu H."/>
            <person name="Xu X.-W."/>
            <person name="Shao C."/>
            <person name="Chen S."/>
        </authorList>
    </citation>
    <scope>NUCLEOTIDE SEQUENCE [LARGE SCALE GENOMIC DNA]</scope>
    <source>
        <strain evidence="2">Ysfricsl-2016a</strain>
        <tissue evidence="2">Blood</tissue>
    </source>
</reference>
<comment type="caution">
    <text evidence="2">The sequence shown here is derived from an EMBL/GenBank/DDBJ whole genome shotgun (WGS) entry which is preliminary data.</text>
</comment>
<evidence type="ECO:0000256" key="1">
    <source>
        <dbReference type="SAM" id="MobiDB-lite"/>
    </source>
</evidence>
<dbReference type="Proteomes" id="UP000438429">
    <property type="component" value="Unassembled WGS sequence"/>
</dbReference>
<feature type="compositionally biased region" description="Basic residues" evidence="1">
    <location>
        <begin position="344"/>
        <end position="353"/>
    </location>
</feature>
<gene>
    <name evidence="2" type="ORF">F2P81_000550</name>
</gene>
<proteinExistence type="predicted"/>
<dbReference type="AlphaFoldDB" id="A0A6A4TJE1"/>